<dbReference type="SUPFAM" id="SSF52540">
    <property type="entry name" value="P-loop containing nucleoside triphosphate hydrolases"/>
    <property type="match status" value="1"/>
</dbReference>
<dbReference type="InterPro" id="IPR011703">
    <property type="entry name" value="ATPase_AAA-3"/>
</dbReference>
<evidence type="ECO:0000313" key="8">
    <source>
        <dbReference type="Proteomes" id="UP000307702"/>
    </source>
</evidence>
<dbReference type="GO" id="GO:0005524">
    <property type="term" value="F:ATP binding"/>
    <property type="evidence" value="ECO:0007669"/>
    <property type="project" value="UniProtKB-KW"/>
</dbReference>
<comment type="caution">
    <text evidence="7">The sequence shown here is derived from an EMBL/GenBank/DDBJ whole genome shotgun (WGS) entry which is preliminary data.</text>
</comment>
<proteinExistence type="inferred from homology"/>
<evidence type="ECO:0000256" key="2">
    <source>
        <dbReference type="ARBA" id="ARBA00022840"/>
    </source>
</evidence>
<dbReference type="InterPro" id="IPR050764">
    <property type="entry name" value="CbbQ/NirQ/NorQ/GpvN"/>
</dbReference>
<dbReference type="Proteomes" id="UP000307702">
    <property type="component" value="Unassembled WGS sequence"/>
</dbReference>
<keyword evidence="8" id="KW-1185">Reference proteome</keyword>
<dbReference type="Pfam" id="PF07726">
    <property type="entry name" value="AAA_3"/>
    <property type="match status" value="1"/>
</dbReference>
<dbReference type="FunFam" id="3.40.50.300:FF:000640">
    <property type="entry name" value="MoxR family ATPase"/>
    <property type="match status" value="1"/>
</dbReference>
<evidence type="ECO:0000313" key="7">
    <source>
        <dbReference type="EMBL" id="TMM44796.1"/>
    </source>
</evidence>
<dbReference type="EMBL" id="SZVP01000010">
    <property type="protein sequence ID" value="TMM44796.1"/>
    <property type="molecule type" value="Genomic_DNA"/>
</dbReference>
<dbReference type="InterPro" id="IPR027417">
    <property type="entry name" value="P-loop_NTPase"/>
</dbReference>
<name>A0A8H2JMK0_9GAMM</name>
<protein>
    <submittedName>
        <fullName evidence="7">MoxR family ATPase</fullName>
    </submittedName>
</protein>
<organism evidence="7 8">
    <name type="scientific">Colwellia ponticola</name>
    <dbReference type="NCBI Taxonomy" id="2304625"/>
    <lineage>
        <taxon>Bacteria</taxon>
        <taxon>Pseudomonadati</taxon>
        <taxon>Pseudomonadota</taxon>
        <taxon>Gammaproteobacteria</taxon>
        <taxon>Alteromonadales</taxon>
        <taxon>Colwelliaceae</taxon>
        <taxon>Colwellia</taxon>
    </lineage>
</organism>
<dbReference type="Gene3D" id="1.10.8.80">
    <property type="entry name" value="Magnesium chelatase subunit I, C-Terminal domain"/>
    <property type="match status" value="1"/>
</dbReference>
<dbReference type="OrthoDB" id="9808397at2"/>
<feature type="compositionally biased region" description="Basic and acidic residues" evidence="4">
    <location>
        <begin position="202"/>
        <end position="220"/>
    </location>
</feature>
<dbReference type="Gene3D" id="3.40.50.300">
    <property type="entry name" value="P-loop containing nucleotide triphosphate hydrolases"/>
    <property type="match status" value="1"/>
</dbReference>
<reference evidence="7 8" key="1">
    <citation type="submission" date="2019-05" db="EMBL/GenBank/DDBJ databases">
        <title>Colwellia ponticola sp. nov., isolated from seawater.</title>
        <authorList>
            <person name="Yoon J.-H."/>
        </authorList>
    </citation>
    <scope>NUCLEOTIDE SEQUENCE [LARGE SCALE GENOMIC DNA]</scope>
    <source>
        <strain evidence="7 8">OISW-25</strain>
    </source>
</reference>
<evidence type="ECO:0000256" key="1">
    <source>
        <dbReference type="ARBA" id="ARBA00022741"/>
    </source>
</evidence>
<feature type="domain" description="ChlI/MoxR AAA lid" evidence="6">
    <location>
        <begin position="275"/>
        <end position="340"/>
    </location>
</feature>
<accession>A0A8H2JMK0</accession>
<evidence type="ECO:0000256" key="4">
    <source>
        <dbReference type="SAM" id="MobiDB-lite"/>
    </source>
</evidence>
<keyword evidence="2" id="KW-0067">ATP-binding</keyword>
<evidence type="ECO:0000259" key="5">
    <source>
        <dbReference type="Pfam" id="PF07726"/>
    </source>
</evidence>
<dbReference type="RefSeq" id="WP_138623339.1">
    <property type="nucleotide sequence ID" value="NZ_SZVP01000010.1"/>
</dbReference>
<keyword evidence="1" id="KW-0547">Nucleotide-binding</keyword>
<feature type="domain" description="ATPase AAA-3" evidence="5">
    <location>
        <begin position="36"/>
        <end position="166"/>
    </location>
</feature>
<dbReference type="GO" id="GO:0016887">
    <property type="term" value="F:ATP hydrolysis activity"/>
    <property type="evidence" value="ECO:0007669"/>
    <property type="project" value="InterPro"/>
</dbReference>
<dbReference type="AlphaFoldDB" id="A0A8H2JMK0"/>
<sequence>MAIEHFSTLKQHLSSQIIGQEALVENLLIALLANGHLIVEGPPGLAKTRAVNALAQGLEADFHRIQFTPDLLPADLTGTDIYRPEDGSFVFQPGPLFQNLVLADEINRAPAKVQSALLEAMAEGQITVGRKTYDLPKLFLVMATQNPIEQEGTYPLPEAQLDRFLMHIEIGYPDAENELAILKLNRGEALSSNAKNTTEGVNELKESDATDNKAAEDKAATKNNTLRTLRQSEIFSAREQVLNIHMAPSLENYIVDLIMATRQPEKYDAKLATWLAYGASPRATIALDRCSRARAWLHNRDFVSPEDIQAVLHNVLRHRILLSYQAEAEGISANQVLDHILSLVAVA</sequence>
<evidence type="ECO:0000259" key="6">
    <source>
        <dbReference type="Pfam" id="PF17863"/>
    </source>
</evidence>
<dbReference type="CDD" id="cd00009">
    <property type="entry name" value="AAA"/>
    <property type="match status" value="1"/>
</dbReference>
<dbReference type="PANTHER" id="PTHR42759:SF1">
    <property type="entry name" value="MAGNESIUM-CHELATASE SUBUNIT CHLD"/>
    <property type="match status" value="1"/>
</dbReference>
<dbReference type="PANTHER" id="PTHR42759">
    <property type="entry name" value="MOXR FAMILY PROTEIN"/>
    <property type="match status" value="1"/>
</dbReference>
<gene>
    <name evidence="7" type="ORF">FCS21_11040</name>
</gene>
<evidence type="ECO:0000256" key="3">
    <source>
        <dbReference type="ARBA" id="ARBA00061607"/>
    </source>
</evidence>
<comment type="similarity">
    <text evidence="3">Belongs to the MoxR family.</text>
</comment>
<dbReference type="Pfam" id="PF17863">
    <property type="entry name" value="AAA_lid_2"/>
    <property type="match status" value="1"/>
</dbReference>
<dbReference type="PIRSF" id="PIRSF002849">
    <property type="entry name" value="AAA_ATPase_chaperone_MoxR_prd"/>
    <property type="match status" value="1"/>
</dbReference>
<feature type="region of interest" description="Disordered" evidence="4">
    <location>
        <begin position="194"/>
        <end position="223"/>
    </location>
</feature>
<dbReference type="InterPro" id="IPR041628">
    <property type="entry name" value="ChlI/MoxR_AAA_lid"/>
</dbReference>